<feature type="domain" description="Glycoamylase-like" evidence="6">
    <location>
        <begin position="1292"/>
        <end position="1500"/>
    </location>
</feature>
<dbReference type="EMBL" id="JAOTJD010000011">
    <property type="protein sequence ID" value="MFD3263845.1"/>
    <property type="molecule type" value="Genomic_DNA"/>
</dbReference>
<reference evidence="8 9" key="1">
    <citation type="submission" date="2022-09" db="EMBL/GenBank/DDBJ databases">
        <title>New species of Phenylobacterium.</title>
        <authorList>
            <person name="Mieszkin S."/>
        </authorList>
    </citation>
    <scope>NUCLEOTIDE SEQUENCE [LARGE SCALE GENOMIC DNA]</scope>
    <source>
        <strain evidence="8 9">HK31-G</strain>
    </source>
</reference>
<dbReference type="Pfam" id="PF17167">
    <property type="entry name" value="Glyco_hydro_94"/>
    <property type="match status" value="1"/>
</dbReference>
<accession>A0ABW6CLA0</accession>
<proteinExistence type="predicted"/>
<evidence type="ECO:0000259" key="6">
    <source>
        <dbReference type="Pfam" id="PF10091"/>
    </source>
</evidence>
<evidence type="ECO:0000313" key="8">
    <source>
        <dbReference type="EMBL" id="MFD3263845.1"/>
    </source>
</evidence>
<organism evidence="8 9">
    <name type="scientific">Phenylobacterium ferrooxidans</name>
    <dbReference type="NCBI Taxonomy" id="2982689"/>
    <lineage>
        <taxon>Bacteria</taxon>
        <taxon>Pseudomonadati</taxon>
        <taxon>Pseudomonadota</taxon>
        <taxon>Alphaproteobacteria</taxon>
        <taxon>Caulobacterales</taxon>
        <taxon>Caulobacteraceae</taxon>
        <taxon>Phenylobacterium</taxon>
    </lineage>
</organism>
<protein>
    <submittedName>
        <fullName evidence="8">Glycosyl transferase</fullName>
    </submittedName>
</protein>
<dbReference type="CDD" id="cd11756">
    <property type="entry name" value="GH94N_ChvB_NdvB_1_like"/>
    <property type="match status" value="1"/>
</dbReference>
<dbReference type="Gene3D" id="1.50.10.140">
    <property type="match status" value="2"/>
</dbReference>
<evidence type="ECO:0000256" key="3">
    <source>
        <dbReference type="SAM" id="MobiDB-lite"/>
    </source>
</evidence>
<feature type="domain" description="Glycosyl hydrolase 94 supersandwich" evidence="5">
    <location>
        <begin position="1543"/>
        <end position="1817"/>
    </location>
</feature>
<keyword evidence="4" id="KW-0812">Transmembrane</keyword>
<dbReference type="SUPFAM" id="SSF74650">
    <property type="entry name" value="Galactose mutarotase-like"/>
    <property type="match status" value="2"/>
</dbReference>
<dbReference type="InterPro" id="IPR011013">
    <property type="entry name" value="Gal_mutarotase_sf_dom"/>
</dbReference>
<dbReference type="InterPro" id="IPR037018">
    <property type="entry name" value="GH65_N"/>
</dbReference>
<evidence type="ECO:0000259" key="7">
    <source>
        <dbReference type="Pfam" id="PF17167"/>
    </source>
</evidence>
<sequence>MPIDLVRHVLERRSGGLWSNETPIRAELFSVERLEAHAKSLALAQPVERSLQPGRSLTRRLLDNQQRLIEAFTVLQSSGGGNDGAMPAAQWLLDNFHVVEEQIREIRRDLPPGYYRQLPKLISGPFAGYPRVFGLVWAFVAHTDSRFDVDMLQRYVRAYQSVHPLTIGELWAVAITLRLILVENLRRLADQILDSREARITADQLADRLLGAYGRAPEPAAAALQGWEGRRRRPDAFTMQLVHRLRDQDASIAPVLSWLDEQLAGHGVTADAVVRGEHDRQVAAAGTVRNIVTSLRRISEVDWLEIVERMSLVDAALTRAGDFGKMDFATRNLYRTAIEALSRGSEKSEMEVTRAAIARAGACAGEVAICHVGCHLIGSERRAFERALGFRPPPREFLTRAFQRLGAGGYAAAIISAAALILLLPLLHVRDLGGAWLAALAVLGAIPALELAVALVNAFVTHSVRADTLPALELAGGVPAEHRTLVAVPMMLTSPEAIQEQVEGLEIHYLASVEGDVHYALLSDWVDADRESERVDAELLGLAADGIASLNQKYGPAPGGDRFLLLHRRRVWNDSEGRWIGWERKRGKLHELNRLLRGAQDTTFVAAPEGPITVPEGVRYVITLDADTRLPHDTVRRLIGKIAHPLNRPRLDAQNQRVVQGYGILQPRVTPALPVGHRGSLFHRLFSGASGIDPYAAAVSDVYQDLFGEGSYGGKGIYDVDAFEAALSGRVPESTMLSHDLFEGVYARTGLVSDVEVVDDAPTRYDVAALRHHRWARGDWQLLPWILRIPAGRRLAPEPLPVIGRLKMLDNLRRTLTAPAAVAALFAGWAAPRSHAIVWTLFVLGSVVAPALMPLIDDLAPRTAGIRTRDRLRGMGADLRVATARALLLVTLLPHQAWLMSDAIVRTLWRLFVTRRRLLEWVPAAQLAVGLRLDVSDFYRRMWGVLPLACAGLAISAIGSSEAWPLGVSISFAWLFAPLVAQRISRIQPLPEAGELTAADTAALRLTARRTWRYFETYVTAADNHLPPDNVQEDPPAVAHRTSPTNIGLYLLSTVCARDLGWIGVGDALERIEATLATLHRMDRRHGHFLNWYDTRDLRALEPLYVSTVDSGNLAGCLLTLAASCRAWRGQPLPPQARWAGVCDAIDLAREELAPLCAPSVAAHQTWGRLDEALRDLARTLRRSEEGKDARTLDDVLREWAGLARPLQGLLAEREDAAELAHWLAAVETGLRSHLRDLEFSELDRRLAAAEAATRQLALEMEYGFLLDQDRKLLSIGYRVADGELDANCYDLLASEARLASFLAIAKGDVPARHWFRLGHAVTPTPEGAALISWSGSMFEYLMPSLVMRSPAGSLLERSLRAVVRRQIAYGRSHGRPWGVSESGFNARDLEFTYQYSNFGIPGLGLKRGLGEDAVVAPYATALAAMIDPREAVANFEVLTAAGAKGRHGFYEALDYTPARVPEGTRVAIVRSFMAHHQGMTVTALANTLLGGLLRERFHADPLVQAAELLLHERMPRDVRPATAAAERAGSQLAEAPEPVLGRHYSTPHGASPATHILSNGRYSVLLTAAGGGYSRWRSQALTRWREDSVRDDWGAFIYLRDVASERVWSTGYQPTAAEPSDYGVTFFADRAEYSRRDGDLVTELVVLVSAEDDGELRRVTLTNAGDVEREVEITSYGELVLAPDAADAAHPAFSKLFVETEHHPALGGALLATRRRRAPEEPELWAAHLAIVEGEALGKPEFETDRARFLGRGRDVRAPIAVFEGRPLTGQAGAVLDPIFALRRRVRIAPGSTAQVSFWTFAAGTREAILEVLDQHLHSAACERAAALAWTRAQVQLRHLGVTHRDADNFQRLAGHLIYAAPALRPPSEVVAAGAGGQPDLWALGISGDLPLILLRIDDLEHLATARDLLHAAEYWKLQQLPVDVVILNDHATSYIQDLQGALEALVRVTQSRRAPDEEPVSGGVYVLRGDLVSPALQARLLSVARVVLSAQHGRLEDQLDRLRDRREWPRPPLAAPQVPARPLRSSPVPDLEAYNGIGGFAREGREYVVVLSPGQTTPAPWINVVANPVFGFQISAEGSGYTWALNSREHQLTPWSNDPVADRGGEALYLRDMETGEIWSPTAYPVRDPEATYVCRHGRGYSRFEATVGDFETELLAYAPLLDPVKILRLKVRNLSNRPRRLSACAYVEWVLGKSRGAMAPFTVTHVDEASGALMAQNRWDPSFGERVAFLDACGRQTSWTGDRREFIGRNGSLRRPAGLAGGALSGRTGAALDPCGAVDAPLALAPGETGELVFLIGEGEDADAARELIARYGRADLDEVLAEVDAYWERLLGAVQVQTPDPALDLMLNGWLLYQTVASRLWARAGFYQASGAYGFRDQLQDVMALVHASPETAREHLLRAAARQFPEGDVQHWWLPHSGQGVRTRFSDDRVWLAYAVAHYVVATGDRTVLEEPIPFLEGEALESTAAEAFFHPGTGESASLFEHCARALDASLQVGGHGAPLIGGGDWNDGMNRVGHHGRGESVWLGWFLHRTLTDFAPLAAARGQAAHAERWAAHAEGLKAALERSAWGGDWYLRGWYDDGSPLGSPNSDECRIDAIAQSWAVLSGAGEPNRARQALAAVERELIDADAGLALLFTPPFDKGTRDPGYIKGYPVGVRENGGQYTHAAVWTAMAFAAVGDGDRTASLLAMLNPINHSRTPSEAQRYKVEPYVVAADIYSHPAHLGRGGWTWYTGAAGWMYRAGLESLLGLRRHGGALLLDPCIPRHWPGFKLVYRFGAARYEMEVENPDGVCRGVTEAVLDGVRLCERPLRVPLSSAEGVRRLRVRLGAVDPKAGAA</sequence>
<dbReference type="InterPro" id="IPR052047">
    <property type="entry name" value="GH94_Enzymes"/>
</dbReference>
<dbReference type="Gene3D" id="2.70.98.40">
    <property type="entry name" value="Glycoside hydrolase, family 65, N-terminal domain"/>
    <property type="match status" value="2"/>
</dbReference>
<keyword evidence="2 8" id="KW-0808">Transferase</keyword>
<feature type="domain" description="Glycosyl hydrolase 94 supersandwich" evidence="5">
    <location>
        <begin position="2047"/>
        <end position="2316"/>
    </location>
</feature>
<dbReference type="PANTHER" id="PTHR37469">
    <property type="entry name" value="CELLOBIONIC ACID PHOSPHORYLASE-RELATED"/>
    <property type="match status" value="1"/>
</dbReference>
<comment type="caution">
    <text evidence="8">The sequence shown here is derived from an EMBL/GenBank/DDBJ whole genome shotgun (WGS) entry which is preliminary data.</text>
</comment>
<dbReference type="RefSeq" id="WP_377369066.1">
    <property type="nucleotide sequence ID" value="NZ_JAOTJD010000011.1"/>
</dbReference>
<dbReference type="GO" id="GO:0016740">
    <property type="term" value="F:transferase activity"/>
    <property type="evidence" value="ECO:0007669"/>
    <property type="project" value="UniProtKB-KW"/>
</dbReference>
<feature type="transmembrane region" description="Helical" evidence="4">
    <location>
        <begin position="405"/>
        <end position="429"/>
    </location>
</feature>
<dbReference type="PANTHER" id="PTHR37469:SF2">
    <property type="entry name" value="CELLOBIONIC ACID PHOSPHORYLASE"/>
    <property type="match status" value="1"/>
</dbReference>
<keyword evidence="1" id="KW-0328">Glycosyltransferase</keyword>
<dbReference type="Gene3D" id="1.50.10.10">
    <property type="match status" value="1"/>
</dbReference>
<dbReference type="CDD" id="cd11753">
    <property type="entry name" value="GH94N_ChvB_NdvB_2_like"/>
    <property type="match status" value="1"/>
</dbReference>
<name>A0ABW6CLA0_9CAUL</name>
<evidence type="ECO:0000259" key="5">
    <source>
        <dbReference type="Pfam" id="PF06165"/>
    </source>
</evidence>
<dbReference type="InterPro" id="IPR010383">
    <property type="entry name" value="Glyco_hydrolase_94_b-supersand"/>
</dbReference>
<evidence type="ECO:0000256" key="4">
    <source>
        <dbReference type="SAM" id="Phobius"/>
    </source>
</evidence>
<dbReference type="SMART" id="SM01068">
    <property type="entry name" value="CBM_X"/>
    <property type="match status" value="2"/>
</dbReference>
<keyword evidence="4" id="KW-0472">Membrane</keyword>
<dbReference type="InterPro" id="IPR037824">
    <property type="entry name" value="GH94N_2_NdvB"/>
</dbReference>
<evidence type="ECO:0000256" key="2">
    <source>
        <dbReference type="ARBA" id="ARBA00022679"/>
    </source>
</evidence>
<dbReference type="Pfam" id="PF06165">
    <property type="entry name" value="GH94_b-supersand"/>
    <property type="match status" value="2"/>
</dbReference>
<keyword evidence="4" id="KW-1133">Transmembrane helix</keyword>
<dbReference type="InterPro" id="IPR008928">
    <property type="entry name" value="6-hairpin_glycosidase_sf"/>
</dbReference>
<dbReference type="SUPFAM" id="SSF48208">
    <property type="entry name" value="Six-hairpin glycosidases"/>
    <property type="match status" value="1"/>
</dbReference>
<dbReference type="InterPro" id="IPR012341">
    <property type="entry name" value="6hp_glycosidase-like_sf"/>
</dbReference>
<gene>
    <name evidence="8" type="ORF">OCL97_07705</name>
</gene>
<dbReference type="Pfam" id="PF10091">
    <property type="entry name" value="Glycoamylase"/>
    <property type="match status" value="1"/>
</dbReference>
<keyword evidence="9" id="KW-1185">Reference proteome</keyword>
<evidence type="ECO:0000256" key="1">
    <source>
        <dbReference type="ARBA" id="ARBA00022676"/>
    </source>
</evidence>
<feature type="domain" description="Glycosyl hydrolase 94 catalytic" evidence="7">
    <location>
        <begin position="2330"/>
        <end position="2753"/>
    </location>
</feature>
<dbReference type="InterPro" id="IPR033432">
    <property type="entry name" value="GH94_catalytic"/>
</dbReference>
<feature type="region of interest" description="Disordered" evidence="3">
    <location>
        <begin position="2010"/>
        <end position="2029"/>
    </location>
</feature>
<evidence type="ECO:0000313" key="9">
    <source>
        <dbReference type="Proteomes" id="UP001598130"/>
    </source>
</evidence>
<dbReference type="Gene3D" id="2.60.420.10">
    <property type="entry name" value="Maltose phosphorylase, domain 3"/>
    <property type="match status" value="1"/>
</dbReference>
<dbReference type="InterPro" id="IPR037820">
    <property type="entry name" value="GH94N_NdvB"/>
</dbReference>
<dbReference type="Proteomes" id="UP001598130">
    <property type="component" value="Unassembled WGS sequence"/>
</dbReference>
<feature type="transmembrane region" description="Helical" evidence="4">
    <location>
        <begin position="435"/>
        <end position="460"/>
    </location>
</feature>
<dbReference type="InterPro" id="IPR019282">
    <property type="entry name" value="Glycoamylase-like_cons_dom"/>
</dbReference>